<name>A0A811QLY3_9POAL</name>
<feature type="signal peptide" evidence="2">
    <location>
        <begin position="1"/>
        <end position="22"/>
    </location>
</feature>
<dbReference type="EMBL" id="CAJGYO010000010">
    <property type="protein sequence ID" value="CAD6257832.1"/>
    <property type="molecule type" value="Genomic_DNA"/>
</dbReference>
<sequence length="231" mass="22731">MAGTKLVSLGLIVLMSMGLANAVRVARYSSADGTGTGQGGGGGYVNGGGSGSGSGTGSGDSGPYGTHASAGGGGGGGGTSQYGGSGYGSGSGSGQVQGLVHIVKDGILAMESLLMLVVPVGVGVEDKPEVLGIPMLKDPVVALVYGSSHANRYWYGSNGAGASASGNGGGTGNSQNGGRGAAVLVLELDMAMPTHKFHISQSKVGAHRSPSLFVVVKLFVFFVPLLHFCYY</sequence>
<evidence type="ECO:0000313" key="4">
    <source>
        <dbReference type="Proteomes" id="UP000604825"/>
    </source>
</evidence>
<gene>
    <name evidence="3" type="ORF">NCGR_LOCUS41315</name>
</gene>
<evidence type="ECO:0008006" key="5">
    <source>
        <dbReference type="Google" id="ProtNLM"/>
    </source>
</evidence>
<accession>A0A811QLY3</accession>
<evidence type="ECO:0000256" key="1">
    <source>
        <dbReference type="SAM" id="MobiDB-lite"/>
    </source>
</evidence>
<proteinExistence type="predicted"/>
<feature type="region of interest" description="Disordered" evidence="1">
    <location>
        <begin position="36"/>
        <end position="77"/>
    </location>
</feature>
<organism evidence="3 4">
    <name type="scientific">Miscanthus lutarioriparius</name>
    <dbReference type="NCBI Taxonomy" id="422564"/>
    <lineage>
        <taxon>Eukaryota</taxon>
        <taxon>Viridiplantae</taxon>
        <taxon>Streptophyta</taxon>
        <taxon>Embryophyta</taxon>
        <taxon>Tracheophyta</taxon>
        <taxon>Spermatophyta</taxon>
        <taxon>Magnoliopsida</taxon>
        <taxon>Liliopsida</taxon>
        <taxon>Poales</taxon>
        <taxon>Poaceae</taxon>
        <taxon>PACMAD clade</taxon>
        <taxon>Panicoideae</taxon>
        <taxon>Andropogonodae</taxon>
        <taxon>Andropogoneae</taxon>
        <taxon>Saccharinae</taxon>
        <taxon>Miscanthus</taxon>
    </lineage>
</organism>
<dbReference type="AlphaFoldDB" id="A0A811QLY3"/>
<keyword evidence="2" id="KW-0732">Signal</keyword>
<reference evidence="3" key="1">
    <citation type="submission" date="2020-10" db="EMBL/GenBank/DDBJ databases">
        <authorList>
            <person name="Han B."/>
            <person name="Lu T."/>
            <person name="Zhao Q."/>
            <person name="Huang X."/>
            <person name="Zhao Y."/>
        </authorList>
    </citation>
    <scope>NUCLEOTIDE SEQUENCE</scope>
</reference>
<comment type="caution">
    <text evidence="3">The sequence shown here is derived from an EMBL/GenBank/DDBJ whole genome shotgun (WGS) entry which is preliminary data.</text>
</comment>
<dbReference type="InterPro" id="IPR040417">
    <property type="entry name" value="GRP1/2"/>
</dbReference>
<dbReference type="Proteomes" id="UP000604825">
    <property type="component" value="Unassembled WGS sequence"/>
</dbReference>
<evidence type="ECO:0000256" key="2">
    <source>
        <dbReference type="SAM" id="SignalP"/>
    </source>
</evidence>
<protein>
    <recommendedName>
        <fullName evidence="5">Glycine-rich protein</fullName>
    </recommendedName>
</protein>
<evidence type="ECO:0000313" key="3">
    <source>
        <dbReference type="EMBL" id="CAD6257832.1"/>
    </source>
</evidence>
<feature type="compositionally biased region" description="Gly residues" evidence="1">
    <location>
        <begin position="36"/>
        <end position="62"/>
    </location>
</feature>
<dbReference type="PANTHER" id="PTHR33548">
    <property type="entry name" value="GLYCINE-RICH CELL WALL STRUCTURAL PROTEIN 2"/>
    <property type="match status" value="1"/>
</dbReference>
<feature type="chain" id="PRO_5033020214" description="Glycine-rich protein" evidence="2">
    <location>
        <begin position="23"/>
        <end position="231"/>
    </location>
</feature>
<keyword evidence="4" id="KW-1185">Reference proteome</keyword>